<gene>
    <name evidence="2" type="ORF">SADUNF_Sadunf04G0094900</name>
</gene>
<keyword evidence="1" id="KW-0472">Membrane</keyword>
<proteinExistence type="predicted"/>
<keyword evidence="1" id="KW-1133">Transmembrane helix</keyword>
<name>A0A835MZ51_9ROSI</name>
<keyword evidence="3" id="KW-1185">Reference proteome</keyword>
<sequence>MGVYFITKPKFYLFTPFWNQTKWLSILPLKKFATYSNPSLLDSLLVLNFLSQFDHVIIILLSYVVSSLGVPLHADIITLMHKRLTYARVCVEIDAL</sequence>
<dbReference type="OrthoDB" id="1939300at2759"/>
<dbReference type="AlphaFoldDB" id="A0A835MZ51"/>
<evidence type="ECO:0000313" key="3">
    <source>
        <dbReference type="Proteomes" id="UP000657918"/>
    </source>
</evidence>
<organism evidence="2 3">
    <name type="scientific">Salix dunnii</name>
    <dbReference type="NCBI Taxonomy" id="1413687"/>
    <lineage>
        <taxon>Eukaryota</taxon>
        <taxon>Viridiplantae</taxon>
        <taxon>Streptophyta</taxon>
        <taxon>Embryophyta</taxon>
        <taxon>Tracheophyta</taxon>
        <taxon>Spermatophyta</taxon>
        <taxon>Magnoliopsida</taxon>
        <taxon>eudicotyledons</taxon>
        <taxon>Gunneridae</taxon>
        <taxon>Pentapetalae</taxon>
        <taxon>rosids</taxon>
        <taxon>fabids</taxon>
        <taxon>Malpighiales</taxon>
        <taxon>Salicaceae</taxon>
        <taxon>Saliceae</taxon>
        <taxon>Salix</taxon>
    </lineage>
</organism>
<reference evidence="2 3" key="1">
    <citation type="submission" date="2020-10" db="EMBL/GenBank/DDBJ databases">
        <title>Plant Genome Project.</title>
        <authorList>
            <person name="Zhang R.-G."/>
        </authorList>
    </citation>
    <scope>NUCLEOTIDE SEQUENCE [LARGE SCALE GENOMIC DNA]</scope>
    <source>
        <strain evidence="2">FAFU-HL-1</strain>
        <tissue evidence="2">Leaf</tissue>
    </source>
</reference>
<protein>
    <submittedName>
        <fullName evidence="2">Uncharacterized protein</fullName>
    </submittedName>
</protein>
<comment type="caution">
    <text evidence="2">The sequence shown here is derived from an EMBL/GenBank/DDBJ whole genome shotgun (WGS) entry which is preliminary data.</text>
</comment>
<evidence type="ECO:0000313" key="2">
    <source>
        <dbReference type="EMBL" id="KAF9684217.1"/>
    </source>
</evidence>
<dbReference type="EMBL" id="JADGMS010000004">
    <property type="protein sequence ID" value="KAF9684217.1"/>
    <property type="molecule type" value="Genomic_DNA"/>
</dbReference>
<dbReference type="Proteomes" id="UP000657918">
    <property type="component" value="Chromosome 4"/>
</dbReference>
<keyword evidence="1" id="KW-0812">Transmembrane</keyword>
<evidence type="ECO:0000256" key="1">
    <source>
        <dbReference type="SAM" id="Phobius"/>
    </source>
</evidence>
<feature type="transmembrane region" description="Helical" evidence="1">
    <location>
        <begin position="55"/>
        <end position="74"/>
    </location>
</feature>
<accession>A0A835MZ51</accession>